<evidence type="ECO:0000313" key="2">
    <source>
        <dbReference type="Proteomes" id="UP000198460"/>
    </source>
</evidence>
<dbReference type="AlphaFoldDB" id="A0A238H671"/>
<organism evidence="1 2">
    <name type="scientific">Burkholderia singularis</name>
    <dbReference type="NCBI Taxonomy" id="1503053"/>
    <lineage>
        <taxon>Bacteria</taxon>
        <taxon>Pseudomonadati</taxon>
        <taxon>Pseudomonadota</taxon>
        <taxon>Betaproteobacteria</taxon>
        <taxon>Burkholderiales</taxon>
        <taxon>Burkholderiaceae</taxon>
        <taxon>Burkholderia</taxon>
        <taxon>pseudomallei group</taxon>
    </lineage>
</organism>
<evidence type="ECO:0000313" key="1">
    <source>
        <dbReference type="EMBL" id="SMG00714.1"/>
    </source>
</evidence>
<accession>A0A238H671</accession>
<dbReference type="Proteomes" id="UP000198460">
    <property type="component" value="Unassembled WGS sequence"/>
</dbReference>
<name>A0A238H671_9BURK</name>
<protein>
    <submittedName>
        <fullName evidence="1">Uncharacterized protein</fullName>
    </submittedName>
</protein>
<dbReference type="EMBL" id="FXAN01000061">
    <property type="protein sequence ID" value="SMG00714.1"/>
    <property type="molecule type" value="Genomic_DNA"/>
</dbReference>
<sequence>MQTSCRQPSDRLSEPFGRLCIHVAALRACRVSAAAPPPVAAAREQRANRRPEAIQRVAPIRIGASRKHAQPLT</sequence>
<reference evidence="1 2" key="1">
    <citation type="submission" date="2017-04" db="EMBL/GenBank/DDBJ databases">
        <authorList>
            <person name="Afonso C.L."/>
            <person name="Miller P.J."/>
            <person name="Scott M.A."/>
            <person name="Spackman E."/>
            <person name="Goraichik I."/>
            <person name="Dimitrov K.M."/>
            <person name="Suarez D.L."/>
            <person name="Swayne D.E."/>
        </authorList>
    </citation>
    <scope>NUCLEOTIDE SEQUENCE [LARGE SCALE GENOMIC DNA]</scope>
    <source>
        <strain evidence="1">LMG 28154</strain>
    </source>
</reference>
<gene>
    <name evidence="1" type="ORF">BSIN_0364</name>
</gene>
<proteinExistence type="predicted"/>